<dbReference type="InterPro" id="IPR025338">
    <property type="entry name" value="DUF4244"/>
</dbReference>
<keyword evidence="1" id="KW-0812">Transmembrane</keyword>
<evidence type="ECO:0000313" key="2">
    <source>
        <dbReference type="EMBL" id="NYG06599.1"/>
    </source>
</evidence>
<keyword evidence="1" id="KW-1133">Transmembrane helix</keyword>
<dbReference type="Pfam" id="PF14029">
    <property type="entry name" value="DUF4244"/>
    <property type="match status" value="1"/>
</dbReference>
<organism evidence="2 3">
    <name type="scientific">Pedococcus badiiscoriae</name>
    <dbReference type="NCBI Taxonomy" id="642776"/>
    <lineage>
        <taxon>Bacteria</taxon>
        <taxon>Bacillati</taxon>
        <taxon>Actinomycetota</taxon>
        <taxon>Actinomycetes</taxon>
        <taxon>Micrococcales</taxon>
        <taxon>Intrasporangiaceae</taxon>
        <taxon>Pedococcus</taxon>
    </lineage>
</organism>
<evidence type="ECO:0000256" key="1">
    <source>
        <dbReference type="SAM" id="Phobius"/>
    </source>
</evidence>
<proteinExistence type="predicted"/>
<accession>A0A852WCS8</accession>
<dbReference type="AlphaFoldDB" id="A0A852WCS8"/>
<comment type="caution">
    <text evidence="2">The sequence shown here is derived from an EMBL/GenBank/DDBJ whole genome shotgun (WGS) entry which is preliminary data.</text>
</comment>
<feature type="transmembrane region" description="Helical" evidence="1">
    <location>
        <begin position="6"/>
        <end position="24"/>
    </location>
</feature>
<gene>
    <name evidence="2" type="ORF">BJ986_001086</name>
</gene>
<protein>
    <recommendedName>
        <fullName evidence="4">DUF4244 domain-containing protein</fullName>
    </recommendedName>
</protein>
<keyword evidence="3" id="KW-1185">Reference proteome</keyword>
<sequence>MTTAEYAVGTLAACAFAAVLLAVVRSGTVKAALASVIAAALRSAG</sequence>
<evidence type="ECO:0008006" key="4">
    <source>
        <dbReference type="Google" id="ProtNLM"/>
    </source>
</evidence>
<reference evidence="2 3" key="1">
    <citation type="submission" date="2020-07" db="EMBL/GenBank/DDBJ databases">
        <title>Sequencing the genomes of 1000 actinobacteria strains.</title>
        <authorList>
            <person name="Klenk H.-P."/>
        </authorList>
    </citation>
    <scope>NUCLEOTIDE SEQUENCE [LARGE SCALE GENOMIC DNA]</scope>
    <source>
        <strain evidence="2 3">DSM 23987</strain>
    </source>
</reference>
<dbReference type="EMBL" id="JACCAB010000001">
    <property type="protein sequence ID" value="NYG06599.1"/>
    <property type="molecule type" value="Genomic_DNA"/>
</dbReference>
<keyword evidence="1" id="KW-0472">Membrane</keyword>
<dbReference type="Proteomes" id="UP000573599">
    <property type="component" value="Unassembled WGS sequence"/>
</dbReference>
<evidence type="ECO:0000313" key="3">
    <source>
        <dbReference type="Proteomes" id="UP000573599"/>
    </source>
</evidence>
<dbReference type="RefSeq" id="WP_202881184.1">
    <property type="nucleotide sequence ID" value="NZ_JACCAB010000001.1"/>
</dbReference>
<name>A0A852WCS8_9MICO</name>